<evidence type="ECO:0000313" key="2">
    <source>
        <dbReference type="EMBL" id="TET45675.1"/>
    </source>
</evidence>
<dbReference type="Proteomes" id="UP000315525">
    <property type="component" value="Unassembled WGS sequence"/>
</dbReference>
<dbReference type="EMBL" id="SOIP01000392">
    <property type="protein sequence ID" value="TET79819.1"/>
    <property type="molecule type" value="Genomic_DNA"/>
</dbReference>
<protein>
    <submittedName>
        <fullName evidence="2">DUF2007 domain-containing protein</fullName>
    </submittedName>
</protein>
<dbReference type="EMBL" id="SOJN01000078">
    <property type="protein sequence ID" value="TET45675.1"/>
    <property type="molecule type" value="Genomic_DNA"/>
</dbReference>
<dbReference type="SUPFAM" id="SSF54913">
    <property type="entry name" value="GlnB-like"/>
    <property type="match status" value="1"/>
</dbReference>
<evidence type="ECO:0000313" key="3">
    <source>
        <dbReference type="EMBL" id="TET79819.1"/>
    </source>
</evidence>
<gene>
    <name evidence="3" type="ORF">E3J38_06660</name>
    <name evidence="2" type="ORF">E3J62_06905</name>
</gene>
<evidence type="ECO:0000313" key="4">
    <source>
        <dbReference type="Proteomes" id="UP000315525"/>
    </source>
</evidence>
<evidence type="ECO:0000259" key="1">
    <source>
        <dbReference type="Pfam" id="PF09413"/>
    </source>
</evidence>
<sequence length="85" mass="9556">MRESKSDLKVVYKAPDEFMANTIKSLLENEGIDALIKSHQVAMYDSIGMMMKPNWGEVLVRGDDFEEADEIVKAFLSSPEGEQNS</sequence>
<comment type="caution">
    <text evidence="2">The sequence shown here is derived from an EMBL/GenBank/DDBJ whole genome shotgun (WGS) entry which is preliminary data.</text>
</comment>
<organism evidence="2 4">
    <name type="scientific">candidate division TA06 bacterium</name>
    <dbReference type="NCBI Taxonomy" id="2250710"/>
    <lineage>
        <taxon>Bacteria</taxon>
        <taxon>Bacteria division TA06</taxon>
    </lineage>
</organism>
<name>A0A523UT54_UNCT6</name>
<feature type="domain" description="DUF2007" evidence="1">
    <location>
        <begin position="9"/>
        <end position="74"/>
    </location>
</feature>
<reference evidence="4 5" key="1">
    <citation type="submission" date="2019-03" db="EMBL/GenBank/DDBJ databases">
        <title>Metabolic potential of uncultured bacteria and archaea associated with petroleum seepage in deep-sea sediments.</title>
        <authorList>
            <person name="Dong X."/>
            <person name="Hubert C."/>
        </authorList>
    </citation>
    <scope>NUCLEOTIDE SEQUENCE [LARGE SCALE GENOMIC DNA]</scope>
    <source>
        <strain evidence="3">E29_bin36</strain>
        <strain evidence="2">E44_bin18</strain>
    </source>
</reference>
<proteinExistence type="predicted"/>
<dbReference type="Proteomes" id="UP000315534">
    <property type="component" value="Unassembled WGS sequence"/>
</dbReference>
<dbReference type="InterPro" id="IPR011322">
    <property type="entry name" value="N-reg_PII-like_a/b"/>
</dbReference>
<dbReference type="InterPro" id="IPR018551">
    <property type="entry name" value="DUF2007"/>
</dbReference>
<dbReference type="AlphaFoldDB" id="A0A523UT54"/>
<accession>A0A523UT54</accession>
<evidence type="ECO:0000313" key="5">
    <source>
        <dbReference type="Proteomes" id="UP000315534"/>
    </source>
</evidence>
<dbReference type="Pfam" id="PF09413">
    <property type="entry name" value="DUF2007"/>
    <property type="match status" value="1"/>
</dbReference>
<dbReference type="Gene3D" id="3.30.70.790">
    <property type="entry name" value="UreE, C-terminal domain"/>
    <property type="match status" value="1"/>
</dbReference>